<proteinExistence type="predicted"/>
<evidence type="ECO:0008006" key="4">
    <source>
        <dbReference type="Google" id="ProtNLM"/>
    </source>
</evidence>
<organism evidence="2 3">
    <name type="scientific">Clytia hemisphaerica</name>
    <dbReference type="NCBI Taxonomy" id="252671"/>
    <lineage>
        <taxon>Eukaryota</taxon>
        <taxon>Metazoa</taxon>
        <taxon>Cnidaria</taxon>
        <taxon>Hydrozoa</taxon>
        <taxon>Hydroidolina</taxon>
        <taxon>Leptothecata</taxon>
        <taxon>Obeliida</taxon>
        <taxon>Clytiidae</taxon>
        <taxon>Clytia</taxon>
    </lineage>
</organism>
<evidence type="ECO:0000256" key="1">
    <source>
        <dbReference type="SAM" id="SignalP"/>
    </source>
</evidence>
<reference evidence="2" key="1">
    <citation type="submission" date="2021-01" db="UniProtKB">
        <authorList>
            <consortium name="EnsemblMetazoa"/>
        </authorList>
    </citation>
    <scope>IDENTIFICATION</scope>
</reference>
<protein>
    <recommendedName>
        <fullName evidence="4">Fibrinogen C-terminal domain-containing protein</fullName>
    </recommendedName>
</protein>
<dbReference type="EnsemblMetazoa" id="CLYHEMT016647.1">
    <property type="protein sequence ID" value="CLYHEMP016647.1"/>
    <property type="gene ID" value="CLYHEMG016647"/>
</dbReference>
<keyword evidence="3" id="KW-1185">Reference proteome</keyword>
<feature type="chain" id="PRO_5029900740" description="Fibrinogen C-terminal domain-containing protein" evidence="1">
    <location>
        <begin position="16"/>
        <end position="310"/>
    </location>
</feature>
<keyword evidence="1" id="KW-0732">Signal</keyword>
<evidence type="ECO:0000313" key="2">
    <source>
        <dbReference type="EnsemblMetazoa" id="CLYHEMP016647.1"/>
    </source>
</evidence>
<dbReference type="Proteomes" id="UP000594262">
    <property type="component" value="Unplaced"/>
</dbReference>
<dbReference type="GeneID" id="136806060"/>
<feature type="signal peptide" evidence="1">
    <location>
        <begin position="1"/>
        <end position="15"/>
    </location>
</feature>
<dbReference type="AlphaFoldDB" id="A0A7M5X2W9"/>
<dbReference type="Gene3D" id="3.90.215.10">
    <property type="entry name" value="Gamma Fibrinogen, chain A, domain 1"/>
    <property type="match status" value="1"/>
</dbReference>
<dbReference type="RefSeq" id="XP_066918732.1">
    <property type="nucleotide sequence ID" value="XM_067062631.1"/>
</dbReference>
<dbReference type="SUPFAM" id="SSF56496">
    <property type="entry name" value="Fibrinogen C-terminal domain-like"/>
    <property type="match status" value="1"/>
</dbReference>
<sequence length="310" mass="35758">MKIYIFLTQITLVYSQWFVGEEKQQTTTSNHTEDASKPFPVVSPVECILECQKVLTYGYFVDTTKTCFCMKNKDQKIFSIEDENLNGTFYQQDQQGGVCPDIQRKSCRKVKEDCPTSPSGFYHIEIDGQIVKAFCDLEVEGGGWLGIANITFNNASLMQTYLGYVNNEAPVSDLQNIGDGKFMLDAQVVKRLFTEHGYTEVRGKCFKNWHGRTLHFILFGEETVKYMRKEEMTTHGSCQKARYLSDDTSYMARTDCSTIRIGYGLSHPYHYHLLWKAVTYQVMLDNRFACDDSHFSNAFTNTGYWLFFVR</sequence>
<accession>A0A7M5X2W9</accession>
<name>A0A7M5X2W9_9CNID</name>
<evidence type="ECO:0000313" key="3">
    <source>
        <dbReference type="Proteomes" id="UP000594262"/>
    </source>
</evidence>
<dbReference type="OrthoDB" id="5946792at2759"/>
<dbReference type="InterPro" id="IPR014716">
    <property type="entry name" value="Fibrinogen_a/b/g_C_1"/>
</dbReference>
<dbReference type="InterPro" id="IPR036056">
    <property type="entry name" value="Fibrinogen-like_C"/>
</dbReference>
<dbReference type="NCBIfam" id="NF040941">
    <property type="entry name" value="GGGWT_bact"/>
    <property type="match status" value="1"/>
</dbReference>